<accession>A0A7J5XPH0</accession>
<feature type="region of interest" description="Disordered" evidence="1">
    <location>
        <begin position="530"/>
        <end position="554"/>
    </location>
</feature>
<feature type="compositionally biased region" description="Polar residues" evidence="1">
    <location>
        <begin position="538"/>
        <end position="554"/>
    </location>
</feature>
<dbReference type="InterPro" id="IPR036860">
    <property type="entry name" value="SH2_dom_sf"/>
</dbReference>
<proteinExistence type="predicted"/>
<reference evidence="4 5" key="1">
    <citation type="submission" date="2020-03" db="EMBL/GenBank/DDBJ databases">
        <title>Dissostichus mawsoni Genome sequencing and assembly.</title>
        <authorList>
            <person name="Park H."/>
        </authorList>
    </citation>
    <scope>NUCLEOTIDE SEQUENCE [LARGE SCALE GENOMIC DNA]</scope>
    <source>
        <strain evidence="4">DM0001</strain>
        <tissue evidence="4">Muscle</tissue>
    </source>
</reference>
<organism evidence="4 5">
    <name type="scientific">Dissostichus mawsoni</name>
    <name type="common">Antarctic cod</name>
    <dbReference type="NCBI Taxonomy" id="36200"/>
    <lineage>
        <taxon>Eukaryota</taxon>
        <taxon>Metazoa</taxon>
        <taxon>Chordata</taxon>
        <taxon>Craniata</taxon>
        <taxon>Vertebrata</taxon>
        <taxon>Euteleostomi</taxon>
        <taxon>Actinopterygii</taxon>
        <taxon>Neopterygii</taxon>
        <taxon>Teleostei</taxon>
        <taxon>Neoteleostei</taxon>
        <taxon>Acanthomorphata</taxon>
        <taxon>Eupercaria</taxon>
        <taxon>Perciformes</taxon>
        <taxon>Notothenioidei</taxon>
        <taxon>Nototheniidae</taxon>
        <taxon>Dissostichus</taxon>
    </lineage>
</organism>
<keyword evidence="2" id="KW-1133">Transmembrane helix</keyword>
<sequence>MSSRSLSSISHLNHLRGSDGSEGSEELKDHHSLPNMILICRNQKQAAEGHFCSQVGVQRRSRQKVIIVTIICVLLVFLAFTSLMGREDHTAQDYDADGSLLSKAMWLFGRLLFWTLWLLLRLLQMLLLLIESLLSFIFFAWSPLCRCASFLLVVHKRRATITDLPLYYSGHLRKKLTKEKDFKKYYGELRGATLFLYKDDTHDTYTEKLDLGQLKSMQLHSPYQKKTPTIFTLTLKTEEVQLQMDNSDTGEEWRGYILTVVKKEIPSKLQLLPGQMLQLQEALDQERRRNPTTQRPELPPRPLFLRTPPPSNPPQHLPPPLSAPLPPPPPHRPKTRLRTALRFLQAEHMLKVNPECGTIILRPSTLANNYALTLRQQTSSGPILKNFRVTSTNVGFVIELDTAVTVSSLNEVLKYFLEKTEYRLHPFVASQPYDTRIGEWNSAVRRLQHVSCPKCVSISSAILKTVPKAQVAPMLRSETKEELPPPPTNQDEGDYVMPDDHDPKLKPVQMDGELEAVLKLQRKNLYTETEEVNTYENQSSEKPPSAAVQWSGNS</sequence>
<evidence type="ECO:0000313" key="5">
    <source>
        <dbReference type="Proteomes" id="UP000518266"/>
    </source>
</evidence>
<keyword evidence="5" id="KW-1185">Reference proteome</keyword>
<dbReference type="GO" id="GO:0035591">
    <property type="term" value="F:signaling adaptor activity"/>
    <property type="evidence" value="ECO:0007669"/>
    <property type="project" value="InterPro"/>
</dbReference>
<keyword evidence="2" id="KW-0472">Membrane</keyword>
<feature type="domain" description="PH" evidence="3">
    <location>
        <begin position="165"/>
        <end position="262"/>
    </location>
</feature>
<keyword evidence="2" id="KW-0812">Transmembrane</keyword>
<evidence type="ECO:0000256" key="1">
    <source>
        <dbReference type="SAM" id="MobiDB-lite"/>
    </source>
</evidence>
<feature type="transmembrane region" description="Helical" evidence="2">
    <location>
        <begin position="125"/>
        <end position="144"/>
    </location>
</feature>
<feature type="region of interest" description="Disordered" evidence="1">
    <location>
        <begin position="284"/>
        <end position="335"/>
    </location>
</feature>
<dbReference type="InterPro" id="IPR001849">
    <property type="entry name" value="PH_domain"/>
</dbReference>
<feature type="transmembrane region" description="Helical" evidence="2">
    <location>
        <begin position="104"/>
        <end position="120"/>
    </location>
</feature>
<feature type="region of interest" description="Disordered" evidence="1">
    <location>
        <begin position="1"/>
        <end position="28"/>
    </location>
</feature>
<dbReference type="PANTHER" id="PTHR16186">
    <property type="entry name" value="SIGNAL-TRANSDUCING ADAPTOR PROTEIN-RELATED"/>
    <property type="match status" value="1"/>
</dbReference>
<evidence type="ECO:0000256" key="2">
    <source>
        <dbReference type="SAM" id="Phobius"/>
    </source>
</evidence>
<comment type="caution">
    <text evidence="4">The sequence shown here is derived from an EMBL/GenBank/DDBJ whole genome shotgun (WGS) entry which is preliminary data.</text>
</comment>
<dbReference type="GO" id="GO:0050861">
    <property type="term" value="P:positive regulation of B cell receptor signaling pathway"/>
    <property type="evidence" value="ECO:0007669"/>
    <property type="project" value="TreeGrafter"/>
</dbReference>
<feature type="region of interest" description="Disordered" evidence="1">
    <location>
        <begin position="476"/>
        <end position="507"/>
    </location>
</feature>
<dbReference type="Gene3D" id="3.30.505.10">
    <property type="entry name" value="SH2 domain"/>
    <property type="match status" value="1"/>
</dbReference>
<feature type="transmembrane region" description="Helical" evidence="2">
    <location>
        <begin position="65"/>
        <end position="84"/>
    </location>
</feature>
<dbReference type="Proteomes" id="UP000518266">
    <property type="component" value="Unassembled WGS sequence"/>
</dbReference>
<evidence type="ECO:0000259" key="3">
    <source>
        <dbReference type="PROSITE" id="PS50003"/>
    </source>
</evidence>
<dbReference type="AlphaFoldDB" id="A0A7J5XPH0"/>
<dbReference type="GO" id="GO:0019901">
    <property type="term" value="F:protein kinase binding"/>
    <property type="evidence" value="ECO:0007669"/>
    <property type="project" value="TreeGrafter"/>
</dbReference>
<dbReference type="PANTHER" id="PTHR16186:SF10">
    <property type="entry name" value="SIGNAL-TRANSDUCING ADAPTOR PROTEIN 1"/>
    <property type="match status" value="1"/>
</dbReference>
<dbReference type="PROSITE" id="PS50003">
    <property type="entry name" value="PH_DOMAIN"/>
    <property type="match status" value="1"/>
</dbReference>
<dbReference type="Pfam" id="PF00169">
    <property type="entry name" value="PH"/>
    <property type="match status" value="1"/>
</dbReference>
<feature type="compositionally biased region" description="Pro residues" evidence="1">
    <location>
        <begin position="297"/>
        <end position="330"/>
    </location>
</feature>
<evidence type="ECO:0000313" key="4">
    <source>
        <dbReference type="EMBL" id="KAF3838477.1"/>
    </source>
</evidence>
<dbReference type="Gene3D" id="2.30.29.30">
    <property type="entry name" value="Pleckstrin-homology domain (PH domain)/Phosphotyrosine-binding domain (PTB)"/>
    <property type="match status" value="1"/>
</dbReference>
<dbReference type="SMART" id="SM00233">
    <property type="entry name" value="PH"/>
    <property type="match status" value="1"/>
</dbReference>
<gene>
    <name evidence="4" type="ORF">F7725_010245</name>
</gene>
<dbReference type="SUPFAM" id="SSF55550">
    <property type="entry name" value="SH2 domain"/>
    <property type="match status" value="1"/>
</dbReference>
<dbReference type="SUPFAM" id="SSF50729">
    <property type="entry name" value="PH domain-like"/>
    <property type="match status" value="1"/>
</dbReference>
<name>A0A7J5XPH0_DISMA</name>
<dbReference type="InterPro" id="IPR011993">
    <property type="entry name" value="PH-like_dom_sf"/>
</dbReference>
<dbReference type="OrthoDB" id="6086001at2759"/>
<dbReference type="InterPro" id="IPR039111">
    <property type="entry name" value="STAP1/STAP2"/>
</dbReference>
<dbReference type="GO" id="GO:0007169">
    <property type="term" value="P:cell surface receptor protein tyrosine kinase signaling pathway"/>
    <property type="evidence" value="ECO:0007669"/>
    <property type="project" value="TreeGrafter"/>
</dbReference>
<dbReference type="EMBL" id="JAAKFY010000022">
    <property type="protein sequence ID" value="KAF3838477.1"/>
    <property type="molecule type" value="Genomic_DNA"/>
</dbReference>
<feature type="compositionally biased region" description="Low complexity" evidence="1">
    <location>
        <begin position="1"/>
        <end position="12"/>
    </location>
</feature>
<protein>
    <recommendedName>
        <fullName evidence="3">PH domain-containing protein</fullName>
    </recommendedName>
</protein>